<dbReference type="GO" id="GO:0015293">
    <property type="term" value="F:symporter activity"/>
    <property type="evidence" value="ECO:0007669"/>
    <property type="project" value="UniProtKB-KW"/>
</dbReference>
<evidence type="ECO:0000256" key="8">
    <source>
        <dbReference type="SAM" id="Phobius"/>
    </source>
</evidence>
<keyword evidence="2" id="KW-0813">Transport</keyword>
<dbReference type="GO" id="GO:0006814">
    <property type="term" value="P:sodium ion transport"/>
    <property type="evidence" value="ECO:0007669"/>
    <property type="project" value="InterPro"/>
</dbReference>
<feature type="transmembrane region" description="Helical" evidence="8">
    <location>
        <begin position="307"/>
        <end position="327"/>
    </location>
</feature>
<sequence>MTETKSERTTIALKLQYACGQLTDSIPFNMFYIYFLYFVTDVVGLPAVYGGIIALIVVLWDALTDPIVGYLSDNCKSKYGRRRPFMLAGVFPLFLCTVLLYTAVDFSRPITLLYYIAVGILYWTSYKTYVIPFFALGAELTQDFNDRTTLRGFAGVGIYVATWLVSAGPMMVLDKVTQSGGTEAQSWTISAVAFGLFGLAGGLICWRATKGKEFVDKNQYKAEQKAKLLANYKELFQLKAFRRFLLMTLAYNIAFSIASAAFVYIMDNNLGLSPAKQAGYWTIYSILTIAFIPICNLISNRFGKKQALISLNLISIAGCMFYFFYGIPDFTHLILFTAFYNIGNVCYWSVGYSMMYDCAELDEYVTGKRREGAITGFSSFMQKFGSAIGMYVTGGLLSLLGYDGTAEVQTQQALQGIITVNTLIPGILFMVGTVFIILYPVTKERFQNLLEAIEYKKEGKEYPQEKLNKIF</sequence>
<dbReference type="InterPro" id="IPR036259">
    <property type="entry name" value="MFS_trans_sf"/>
</dbReference>
<dbReference type="PROSITE" id="PS00872">
    <property type="entry name" value="NA_GALACTOSIDE_SYMP"/>
    <property type="match status" value="1"/>
</dbReference>
<feature type="transmembrane region" description="Helical" evidence="8">
    <location>
        <begin position="278"/>
        <end position="298"/>
    </location>
</feature>
<evidence type="ECO:0000256" key="5">
    <source>
        <dbReference type="ARBA" id="ARBA00022847"/>
    </source>
</evidence>
<dbReference type="Proteomes" id="UP001065549">
    <property type="component" value="Unassembled WGS sequence"/>
</dbReference>
<gene>
    <name evidence="9" type="ORF">OBO34_15005</name>
</gene>
<dbReference type="GO" id="GO:0005886">
    <property type="term" value="C:plasma membrane"/>
    <property type="evidence" value="ECO:0007669"/>
    <property type="project" value="UniProtKB-SubCell"/>
</dbReference>
<dbReference type="PANTHER" id="PTHR11328">
    <property type="entry name" value="MAJOR FACILITATOR SUPERFAMILY DOMAIN-CONTAINING PROTEIN"/>
    <property type="match status" value="1"/>
</dbReference>
<keyword evidence="10" id="KW-1185">Reference proteome</keyword>
<keyword evidence="7 8" id="KW-0472">Membrane</keyword>
<feature type="transmembrane region" description="Helical" evidence="8">
    <location>
        <begin position="422"/>
        <end position="441"/>
    </location>
</feature>
<dbReference type="SUPFAM" id="SSF103473">
    <property type="entry name" value="MFS general substrate transporter"/>
    <property type="match status" value="1"/>
</dbReference>
<feature type="transmembrane region" description="Helical" evidence="8">
    <location>
        <begin position="333"/>
        <end position="350"/>
    </location>
</feature>
<evidence type="ECO:0000313" key="10">
    <source>
        <dbReference type="Proteomes" id="UP001065549"/>
    </source>
</evidence>
<dbReference type="RefSeq" id="WP_227755459.1">
    <property type="nucleotide sequence ID" value="NZ_JAJAGH010000009.1"/>
</dbReference>
<dbReference type="Gene3D" id="1.20.1250.20">
    <property type="entry name" value="MFS general substrate transporter like domains"/>
    <property type="match status" value="1"/>
</dbReference>
<accession>A0A9J6QU01</accession>
<evidence type="ECO:0000313" key="9">
    <source>
        <dbReference type="EMBL" id="MCU7379653.1"/>
    </source>
</evidence>
<feature type="transmembrane region" description="Helical" evidence="8">
    <location>
        <begin position="148"/>
        <end position="166"/>
    </location>
</feature>
<keyword evidence="5" id="KW-0769">Symport</keyword>
<dbReference type="GO" id="GO:0008643">
    <property type="term" value="P:carbohydrate transport"/>
    <property type="evidence" value="ECO:0007669"/>
    <property type="project" value="InterPro"/>
</dbReference>
<keyword evidence="3" id="KW-1003">Cell membrane</keyword>
<dbReference type="Pfam" id="PF13347">
    <property type="entry name" value="MFS_2"/>
    <property type="match status" value="1"/>
</dbReference>
<dbReference type="InterPro" id="IPR039672">
    <property type="entry name" value="MFS_2"/>
</dbReference>
<dbReference type="EMBL" id="JAOSHN010000006">
    <property type="protein sequence ID" value="MCU7379653.1"/>
    <property type="molecule type" value="Genomic_DNA"/>
</dbReference>
<keyword evidence="4 8" id="KW-0812">Transmembrane</keyword>
<name>A0A9J6QU01_9FIRM</name>
<feature type="transmembrane region" description="Helical" evidence="8">
    <location>
        <begin position="31"/>
        <end position="63"/>
    </location>
</feature>
<evidence type="ECO:0000256" key="3">
    <source>
        <dbReference type="ARBA" id="ARBA00022475"/>
    </source>
</evidence>
<comment type="caution">
    <text evidence="9">The sequence shown here is derived from an EMBL/GenBank/DDBJ whole genome shotgun (WGS) entry which is preliminary data.</text>
</comment>
<dbReference type="CDD" id="cd17332">
    <property type="entry name" value="MFS_MelB_like"/>
    <property type="match status" value="1"/>
</dbReference>
<protein>
    <submittedName>
        <fullName evidence="9">Glycoside-pentoside-hexuronide (GPH):cation symporter</fullName>
    </submittedName>
</protein>
<feature type="transmembrane region" description="Helical" evidence="8">
    <location>
        <begin position="384"/>
        <end position="402"/>
    </location>
</feature>
<dbReference type="InterPro" id="IPR018043">
    <property type="entry name" value="Na/Gal_symport_CS"/>
</dbReference>
<evidence type="ECO:0000256" key="4">
    <source>
        <dbReference type="ARBA" id="ARBA00022692"/>
    </source>
</evidence>
<keyword evidence="6 8" id="KW-1133">Transmembrane helix</keyword>
<feature type="transmembrane region" description="Helical" evidence="8">
    <location>
        <begin position="84"/>
        <end position="104"/>
    </location>
</feature>
<reference evidence="9" key="1">
    <citation type="submission" date="2022-09" db="EMBL/GenBank/DDBJ databases">
        <title>Culturomic study of gut microbiota in children with autism spectrum disorder.</title>
        <authorList>
            <person name="Efimov B.A."/>
            <person name="Chaplin A.V."/>
            <person name="Sokolova S.R."/>
            <person name="Pikina A.P."/>
            <person name="Korzhanova M."/>
            <person name="Belova V."/>
            <person name="Korostin D."/>
        </authorList>
    </citation>
    <scope>NUCLEOTIDE SEQUENCE</scope>
    <source>
        <strain evidence="9">ASD5510</strain>
    </source>
</reference>
<dbReference type="InterPro" id="IPR001927">
    <property type="entry name" value="Na/Gal_symport"/>
</dbReference>
<feature type="transmembrane region" description="Helical" evidence="8">
    <location>
        <begin position="186"/>
        <end position="206"/>
    </location>
</feature>
<dbReference type="NCBIfam" id="TIGR00792">
    <property type="entry name" value="gph"/>
    <property type="match status" value="1"/>
</dbReference>
<dbReference type="PANTHER" id="PTHR11328:SF24">
    <property type="entry name" value="MAJOR FACILITATOR SUPERFAMILY (MFS) PROFILE DOMAIN-CONTAINING PROTEIN"/>
    <property type="match status" value="1"/>
</dbReference>
<dbReference type="AlphaFoldDB" id="A0A9J6QU01"/>
<feature type="transmembrane region" description="Helical" evidence="8">
    <location>
        <begin position="244"/>
        <end position="266"/>
    </location>
</feature>
<comment type="subcellular location">
    <subcellularLocation>
        <location evidence="1">Cell membrane</location>
        <topology evidence="1">Multi-pass membrane protein</topology>
    </subcellularLocation>
</comment>
<evidence type="ECO:0000256" key="6">
    <source>
        <dbReference type="ARBA" id="ARBA00022989"/>
    </source>
</evidence>
<evidence type="ECO:0000256" key="7">
    <source>
        <dbReference type="ARBA" id="ARBA00023136"/>
    </source>
</evidence>
<evidence type="ECO:0000256" key="2">
    <source>
        <dbReference type="ARBA" id="ARBA00022448"/>
    </source>
</evidence>
<feature type="transmembrane region" description="Helical" evidence="8">
    <location>
        <begin position="110"/>
        <end position="136"/>
    </location>
</feature>
<evidence type="ECO:0000256" key="1">
    <source>
        <dbReference type="ARBA" id="ARBA00004651"/>
    </source>
</evidence>
<organism evidence="9 10">
    <name type="scientific">Hominibacterium faecale</name>
    <dbReference type="NCBI Taxonomy" id="2839743"/>
    <lineage>
        <taxon>Bacteria</taxon>
        <taxon>Bacillati</taxon>
        <taxon>Bacillota</taxon>
        <taxon>Clostridia</taxon>
        <taxon>Peptostreptococcales</taxon>
        <taxon>Anaerovoracaceae</taxon>
        <taxon>Hominibacterium</taxon>
    </lineage>
</organism>
<proteinExistence type="predicted"/>